<name>A0ABQ5Y8N2_9NEIS</name>
<proteinExistence type="predicted"/>
<dbReference type="RefSeq" id="WP_284194449.1">
    <property type="nucleotide sequence ID" value="NZ_BSOG01000001.1"/>
</dbReference>
<organism evidence="1 2">
    <name type="scientific">Chitinimonas prasina</name>
    <dbReference type="NCBI Taxonomy" id="1434937"/>
    <lineage>
        <taxon>Bacteria</taxon>
        <taxon>Pseudomonadati</taxon>
        <taxon>Pseudomonadota</taxon>
        <taxon>Betaproteobacteria</taxon>
        <taxon>Neisseriales</taxon>
        <taxon>Chitinibacteraceae</taxon>
        <taxon>Chitinimonas</taxon>
    </lineage>
</organism>
<evidence type="ECO:0008006" key="3">
    <source>
        <dbReference type="Google" id="ProtNLM"/>
    </source>
</evidence>
<keyword evidence="2" id="KW-1185">Reference proteome</keyword>
<protein>
    <recommendedName>
        <fullName evidence="3">Transporter substrate-binding domain-containing protein</fullName>
    </recommendedName>
</protein>
<evidence type="ECO:0000313" key="2">
    <source>
        <dbReference type="Proteomes" id="UP001156706"/>
    </source>
</evidence>
<sequence>MGLPLIYRLFACLGSFLLIGAAMANSVEPARLTILIAERMTAAGQPKPVDERRAEAIRLLGDEARLQFDIKAYPWRRAQRMAELGQGLLWGVSRTTKREAAMLLSRPIWDTHVWMVVRSGEAFSYHGLADLRGKTLSIMRGAQYGGEFEEQRGKLFKVEEESPSLESRLTMLVLKRVDVVLLADTRQDPHDMEQHLNLRYGHLGRWQIINRPMVKDPIHIGVARNAPISHYLGRINTALDRLHQRGTLAALMAKPPSKPPTPACADYLGRCTISPA</sequence>
<dbReference type="EMBL" id="BSOG01000001">
    <property type="protein sequence ID" value="GLR11286.1"/>
    <property type="molecule type" value="Genomic_DNA"/>
</dbReference>
<accession>A0ABQ5Y8N2</accession>
<dbReference type="Gene3D" id="3.40.190.10">
    <property type="entry name" value="Periplasmic binding protein-like II"/>
    <property type="match status" value="2"/>
</dbReference>
<evidence type="ECO:0000313" key="1">
    <source>
        <dbReference type="EMBL" id="GLR11286.1"/>
    </source>
</evidence>
<gene>
    <name evidence="1" type="ORF">GCM10007907_00760</name>
</gene>
<dbReference type="Proteomes" id="UP001156706">
    <property type="component" value="Unassembled WGS sequence"/>
</dbReference>
<comment type="caution">
    <text evidence="1">The sequence shown here is derived from an EMBL/GenBank/DDBJ whole genome shotgun (WGS) entry which is preliminary data.</text>
</comment>
<dbReference type="SUPFAM" id="SSF53850">
    <property type="entry name" value="Periplasmic binding protein-like II"/>
    <property type="match status" value="1"/>
</dbReference>
<reference evidence="2" key="1">
    <citation type="journal article" date="2019" name="Int. J. Syst. Evol. Microbiol.">
        <title>The Global Catalogue of Microorganisms (GCM) 10K type strain sequencing project: providing services to taxonomists for standard genome sequencing and annotation.</title>
        <authorList>
            <consortium name="The Broad Institute Genomics Platform"/>
            <consortium name="The Broad Institute Genome Sequencing Center for Infectious Disease"/>
            <person name="Wu L."/>
            <person name="Ma J."/>
        </authorList>
    </citation>
    <scope>NUCLEOTIDE SEQUENCE [LARGE SCALE GENOMIC DNA]</scope>
    <source>
        <strain evidence="2">NBRC 110044</strain>
    </source>
</reference>